<evidence type="ECO:0000313" key="14">
    <source>
        <dbReference type="EMBL" id="NGY64738.1"/>
    </source>
</evidence>
<organism evidence="14 15">
    <name type="scientific">Lentzea alba</name>
    <dbReference type="NCBI Taxonomy" id="2714351"/>
    <lineage>
        <taxon>Bacteria</taxon>
        <taxon>Bacillati</taxon>
        <taxon>Actinomycetota</taxon>
        <taxon>Actinomycetes</taxon>
        <taxon>Pseudonocardiales</taxon>
        <taxon>Pseudonocardiaceae</taxon>
        <taxon>Lentzea</taxon>
    </lineage>
</organism>
<evidence type="ECO:0000256" key="7">
    <source>
        <dbReference type="ARBA" id="ARBA00023295"/>
    </source>
</evidence>
<dbReference type="GO" id="GO:0045493">
    <property type="term" value="P:xylan catabolic process"/>
    <property type="evidence" value="ECO:0007669"/>
    <property type="project" value="UniProtKB-KW"/>
</dbReference>
<keyword evidence="5 10" id="KW-0378">Hydrolase</keyword>
<evidence type="ECO:0000256" key="6">
    <source>
        <dbReference type="ARBA" id="ARBA00023277"/>
    </source>
</evidence>
<dbReference type="GO" id="GO:0031176">
    <property type="term" value="F:endo-1,4-beta-xylanase activity"/>
    <property type="evidence" value="ECO:0007669"/>
    <property type="project" value="UniProtKB-EC"/>
</dbReference>
<gene>
    <name evidence="14" type="ORF">G7043_38085</name>
</gene>
<dbReference type="EC" id="3.2.1.8" evidence="10"/>
<evidence type="ECO:0000256" key="2">
    <source>
        <dbReference type="ARBA" id="ARBA00007495"/>
    </source>
</evidence>
<evidence type="ECO:0000256" key="1">
    <source>
        <dbReference type="ARBA" id="ARBA00000681"/>
    </source>
</evidence>
<feature type="domain" description="GH10" evidence="13">
    <location>
        <begin position="141"/>
        <end position="450"/>
    </location>
</feature>
<dbReference type="PRINTS" id="PR00134">
    <property type="entry name" value="GLHYDRLASE10"/>
</dbReference>
<dbReference type="InterPro" id="IPR001919">
    <property type="entry name" value="CBD2"/>
</dbReference>
<sequence length="452" mass="48031">MKSLFCALVLVLSVVVATPAATAAGNGWFGLEPGGPCKLTYSVPNDWGSGFTGAVSITNTGSAPITGWTLTFSFPGNQKITNGWNATWSQTSATALDWNRTIAPGATLSGLGFNATYSGANSPPAEFRLNGQLCNGSAPVAKPLRELAAAKGKYFGSAMTVSELEDTQNRVLTAREAGVITVGNEMKWDATEPSRGQFTFTGGDRITAGAVADGQRVRGHTLVWHSQTPQWVHDLPASELRQAMLDHIAAVAGHYRGKVFAWDVVNEAFEENGTRRQSFWQQKLGDGYIAEAFRAARAADPDAKLYYNDYNIDGLGAKSDAVYELVRSFKQQGVPIDGVGFQGHLLLGGVPASMQQNLQRFADLGVDVAITELDVRMTLPADSAKLAVQAADYGAVARACLAVARCVGMTTWALSDKHSWIPSVFPGQGAALPFDASFAPKPAYQALITAFG</sequence>
<evidence type="ECO:0000256" key="4">
    <source>
        <dbReference type="ARBA" id="ARBA00022729"/>
    </source>
</evidence>
<dbReference type="InterPro" id="IPR008965">
    <property type="entry name" value="CBM2/CBM3_carb-bd_dom_sf"/>
</dbReference>
<dbReference type="AlphaFoldDB" id="A0A7C9W2E7"/>
<proteinExistence type="inferred from homology"/>
<dbReference type="PROSITE" id="PS51760">
    <property type="entry name" value="GH10_2"/>
    <property type="match status" value="1"/>
</dbReference>
<dbReference type="Proteomes" id="UP000481360">
    <property type="component" value="Unassembled WGS sequence"/>
</dbReference>
<evidence type="ECO:0000313" key="15">
    <source>
        <dbReference type="Proteomes" id="UP000481360"/>
    </source>
</evidence>
<name>A0A7C9W2E7_9PSEU</name>
<dbReference type="SMART" id="SM00637">
    <property type="entry name" value="CBD_II"/>
    <property type="match status" value="1"/>
</dbReference>
<dbReference type="PROSITE" id="PS00591">
    <property type="entry name" value="GH10_1"/>
    <property type="match status" value="1"/>
</dbReference>
<dbReference type="RefSeq" id="WP_166053527.1">
    <property type="nucleotide sequence ID" value="NZ_JAAMPJ010000013.1"/>
</dbReference>
<protein>
    <recommendedName>
        <fullName evidence="10">Beta-xylanase</fullName>
        <ecNumber evidence="10">3.2.1.8</ecNumber>
    </recommendedName>
</protein>
<dbReference type="Gene3D" id="2.60.40.290">
    <property type="match status" value="1"/>
</dbReference>
<dbReference type="Pfam" id="PF00553">
    <property type="entry name" value="CBM_2"/>
    <property type="match status" value="1"/>
</dbReference>
<dbReference type="InterPro" id="IPR044846">
    <property type="entry name" value="GH10"/>
</dbReference>
<evidence type="ECO:0000256" key="9">
    <source>
        <dbReference type="PROSITE-ProRule" id="PRU10061"/>
    </source>
</evidence>
<dbReference type="EMBL" id="JAAMPJ010000013">
    <property type="protein sequence ID" value="NGY64738.1"/>
    <property type="molecule type" value="Genomic_DNA"/>
</dbReference>
<dbReference type="SUPFAM" id="SSF51445">
    <property type="entry name" value="(Trans)glycosidases"/>
    <property type="match status" value="1"/>
</dbReference>
<keyword evidence="6 10" id="KW-0119">Carbohydrate metabolism</keyword>
<accession>A0A7C9W2E7</accession>
<evidence type="ECO:0000256" key="3">
    <source>
        <dbReference type="ARBA" id="ARBA00022651"/>
    </source>
</evidence>
<feature type="domain" description="CBM2" evidence="12">
    <location>
        <begin position="30"/>
        <end position="137"/>
    </location>
</feature>
<keyword evidence="3 14" id="KW-0858">Xylan degradation</keyword>
<dbReference type="Pfam" id="PF00331">
    <property type="entry name" value="Glyco_hydro_10"/>
    <property type="match status" value="1"/>
</dbReference>
<comment type="similarity">
    <text evidence="2 10">Belongs to the glycosyl hydrolase 10 (cellulase F) family.</text>
</comment>
<feature type="active site" description="Nucleophile" evidence="9">
    <location>
        <position position="372"/>
    </location>
</feature>
<comment type="caution">
    <text evidence="14">The sequence shown here is derived from an EMBL/GenBank/DDBJ whole genome shotgun (WGS) entry which is preliminary data.</text>
</comment>
<feature type="chain" id="PRO_5028925729" description="Beta-xylanase" evidence="11">
    <location>
        <begin position="24"/>
        <end position="452"/>
    </location>
</feature>
<keyword evidence="7 10" id="KW-0326">Glycosidase</keyword>
<feature type="signal peptide" evidence="11">
    <location>
        <begin position="1"/>
        <end position="23"/>
    </location>
</feature>
<reference evidence="14 15" key="1">
    <citation type="submission" date="2020-03" db="EMBL/GenBank/DDBJ databases">
        <title>Isolation and identification of active actinomycetes.</title>
        <authorList>
            <person name="Sun X."/>
        </authorList>
    </citation>
    <scope>NUCLEOTIDE SEQUENCE [LARGE SCALE GENOMIC DNA]</scope>
    <source>
        <strain evidence="14 15">NEAU-D13</strain>
    </source>
</reference>
<dbReference type="SMART" id="SM00633">
    <property type="entry name" value="Glyco_10"/>
    <property type="match status" value="1"/>
</dbReference>
<evidence type="ECO:0000256" key="10">
    <source>
        <dbReference type="RuleBase" id="RU361174"/>
    </source>
</evidence>
<evidence type="ECO:0000259" key="12">
    <source>
        <dbReference type="PROSITE" id="PS51173"/>
    </source>
</evidence>
<dbReference type="Gene3D" id="3.20.20.80">
    <property type="entry name" value="Glycosidases"/>
    <property type="match status" value="1"/>
</dbReference>
<dbReference type="SUPFAM" id="SSF49384">
    <property type="entry name" value="Carbohydrate-binding domain"/>
    <property type="match status" value="1"/>
</dbReference>
<dbReference type="PANTHER" id="PTHR31490:SF88">
    <property type="entry name" value="BETA-XYLANASE"/>
    <property type="match status" value="1"/>
</dbReference>
<dbReference type="InterPro" id="IPR012291">
    <property type="entry name" value="CBM2_carb-bd_dom_sf"/>
</dbReference>
<keyword evidence="8 10" id="KW-0624">Polysaccharide degradation</keyword>
<keyword evidence="15" id="KW-1185">Reference proteome</keyword>
<evidence type="ECO:0000256" key="11">
    <source>
        <dbReference type="SAM" id="SignalP"/>
    </source>
</evidence>
<dbReference type="InterPro" id="IPR017853">
    <property type="entry name" value="GH"/>
</dbReference>
<dbReference type="InterPro" id="IPR031158">
    <property type="entry name" value="GH10_AS"/>
</dbReference>
<evidence type="ECO:0000259" key="13">
    <source>
        <dbReference type="PROSITE" id="PS51760"/>
    </source>
</evidence>
<dbReference type="PROSITE" id="PS51173">
    <property type="entry name" value="CBM2"/>
    <property type="match status" value="1"/>
</dbReference>
<dbReference type="PANTHER" id="PTHR31490">
    <property type="entry name" value="GLYCOSYL HYDROLASE"/>
    <property type="match status" value="1"/>
</dbReference>
<comment type="catalytic activity">
    <reaction evidence="1 10">
        <text>Endohydrolysis of (1-&gt;4)-beta-D-xylosidic linkages in xylans.</text>
        <dbReference type="EC" id="3.2.1.8"/>
    </reaction>
</comment>
<evidence type="ECO:0000256" key="8">
    <source>
        <dbReference type="ARBA" id="ARBA00023326"/>
    </source>
</evidence>
<dbReference type="GO" id="GO:0030247">
    <property type="term" value="F:polysaccharide binding"/>
    <property type="evidence" value="ECO:0007669"/>
    <property type="project" value="UniProtKB-UniRule"/>
</dbReference>
<dbReference type="InterPro" id="IPR001000">
    <property type="entry name" value="GH10_dom"/>
</dbReference>
<keyword evidence="4 11" id="KW-0732">Signal</keyword>
<evidence type="ECO:0000256" key="5">
    <source>
        <dbReference type="ARBA" id="ARBA00022801"/>
    </source>
</evidence>